<sequence>QREDSLISIHLILNLIPFLSAAARFADWDSLLAKILVEEPTIALLKLSGVQEDFLFLTICRLPRSDDVSRCLADVVLVCRPVQSFQAGQLFHVLVPSALHHTPGYGGPGHCLGS</sequence>
<reference evidence="2 3" key="1">
    <citation type="submission" date="2021-06" db="EMBL/GenBank/DDBJ databases">
        <title>Caerostris extrusa draft genome.</title>
        <authorList>
            <person name="Kono N."/>
            <person name="Arakawa K."/>
        </authorList>
    </citation>
    <scope>NUCLEOTIDE SEQUENCE [LARGE SCALE GENOMIC DNA]</scope>
</reference>
<keyword evidence="3" id="KW-1185">Reference proteome</keyword>
<feature type="chain" id="PRO_5043551324" evidence="1">
    <location>
        <begin position="23"/>
        <end position="114"/>
    </location>
</feature>
<evidence type="ECO:0000256" key="1">
    <source>
        <dbReference type="SAM" id="SignalP"/>
    </source>
</evidence>
<feature type="signal peptide" evidence="1">
    <location>
        <begin position="1"/>
        <end position="22"/>
    </location>
</feature>
<organism evidence="2 3">
    <name type="scientific">Caerostris extrusa</name>
    <name type="common">Bark spider</name>
    <name type="synonym">Caerostris bankana</name>
    <dbReference type="NCBI Taxonomy" id="172846"/>
    <lineage>
        <taxon>Eukaryota</taxon>
        <taxon>Metazoa</taxon>
        <taxon>Ecdysozoa</taxon>
        <taxon>Arthropoda</taxon>
        <taxon>Chelicerata</taxon>
        <taxon>Arachnida</taxon>
        <taxon>Araneae</taxon>
        <taxon>Araneomorphae</taxon>
        <taxon>Entelegynae</taxon>
        <taxon>Araneoidea</taxon>
        <taxon>Araneidae</taxon>
        <taxon>Caerostris</taxon>
    </lineage>
</organism>
<evidence type="ECO:0000313" key="3">
    <source>
        <dbReference type="Proteomes" id="UP001054945"/>
    </source>
</evidence>
<dbReference type="EMBL" id="BPLR01014904">
    <property type="protein sequence ID" value="GIY72152.1"/>
    <property type="molecule type" value="Genomic_DNA"/>
</dbReference>
<keyword evidence="1" id="KW-0732">Signal</keyword>
<protein>
    <submittedName>
        <fullName evidence="2">Uncharacterized protein</fullName>
    </submittedName>
</protein>
<dbReference type="Proteomes" id="UP001054945">
    <property type="component" value="Unassembled WGS sequence"/>
</dbReference>
<evidence type="ECO:0000313" key="2">
    <source>
        <dbReference type="EMBL" id="GIY72152.1"/>
    </source>
</evidence>
<feature type="non-terminal residue" evidence="2">
    <location>
        <position position="1"/>
    </location>
</feature>
<name>A0AAV4VPA8_CAEEX</name>
<comment type="caution">
    <text evidence="2">The sequence shown here is derived from an EMBL/GenBank/DDBJ whole genome shotgun (WGS) entry which is preliminary data.</text>
</comment>
<proteinExistence type="predicted"/>
<gene>
    <name evidence="2" type="ORF">CEXT_320951</name>
</gene>
<dbReference type="AlphaFoldDB" id="A0AAV4VPA8"/>
<accession>A0AAV4VPA8</accession>